<accession>A0A8T2NRC8</accession>
<comment type="caution">
    <text evidence="2">The sequence shown here is derived from an EMBL/GenBank/DDBJ whole genome shotgun (WGS) entry which is preliminary data.</text>
</comment>
<keyword evidence="3" id="KW-1185">Reference proteome</keyword>
<sequence length="152" mass="17077">MKTSSETESQKKIKDKGDSSMTLQDILTGLCSLTLSEEEVSSVLAILMEKNPLALADQNRELKEKREEMTCMGDQQVAMERELGLKCKELQNLQMKFIQMRESLESQLTILQLENTILKEAVHHHVGPDGEQTPVKEDVPAPAAHEDSAYHV</sequence>
<dbReference type="GO" id="GO:0019894">
    <property type="term" value="F:kinesin binding"/>
    <property type="evidence" value="ECO:0007669"/>
    <property type="project" value="InterPro"/>
</dbReference>
<name>A0A8T2NRC8_9TELE</name>
<evidence type="ECO:0000313" key="3">
    <source>
        <dbReference type="Proteomes" id="UP000824540"/>
    </source>
</evidence>
<dbReference type="PANTHER" id="PTHR18864">
    <property type="entry name" value="KINECTIN"/>
    <property type="match status" value="1"/>
</dbReference>
<protein>
    <submittedName>
        <fullName evidence="2">Uncharacterized protein</fullName>
    </submittedName>
</protein>
<reference evidence="2" key="1">
    <citation type="thesis" date="2021" institute="BYU ScholarsArchive" country="Provo, UT, USA">
        <title>Applications of and Algorithms for Genome Assembly and Genomic Analyses with an Emphasis on Marine Teleosts.</title>
        <authorList>
            <person name="Pickett B.D."/>
        </authorList>
    </citation>
    <scope>NUCLEOTIDE SEQUENCE</scope>
    <source>
        <strain evidence="2">HI-2016</strain>
    </source>
</reference>
<gene>
    <name evidence="2" type="ORF">JZ751_021887</name>
</gene>
<proteinExistence type="predicted"/>
<dbReference type="AlphaFoldDB" id="A0A8T2NRC8"/>
<evidence type="ECO:0000256" key="1">
    <source>
        <dbReference type="SAM" id="MobiDB-lite"/>
    </source>
</evidence>
<dbReference type="EMBL" id="JAFBMS010000045">
    <property type="protein sequence ID" value="KAG9340162.1"/>
    <property type="molecule type" value="Genomic_DNA"/>
</dbReference>
<dbReference type="InterPro" id="IPR024854">
    <property type="entry name" value="Kinectin"/>
</dbReference>
<dbReference type="GO" id="GO:0007018">
    <property type="term" value="P:microtubule-based movement"/>
    <property type="evidence" value="ECO:0007669"/>
    <property type="project" value="InterPro"/>
</dbReference>
<dbReference type="Proteomes" id="UP000824540">
    <property type="component" value="Unassembled WGS sequence"/>
</dbReference>
<organism evidence="2 3">
    <name type="scientific">Albula glossodonta</name>
    <name type="common">roundjaw bonefish</name>
    <dbReference type="NCBI Taxonomy" id="121402"/>
    <lineage>
        <taxon>Eukaryota</taxon>
        <taxon>Metazoa</taxon>
        <taxon>Chordata</taxon>
        <taxon>Craniata</taxon>
        <taxon>Vertebrata</taxon>
        <taxon>Euteleostomi</taxon>
        <taxon>Actinopterygii</taxon>
        <taxon>Neopterygii</taxon>
        <taxon>Teleostei</taxon>
        <taxon>Albuliformes</taxon>
        <taxon>Albulidae</taxon>
        <taxon>Albula</taxon>
    </lineage>
</organism>
<feature type="region of interest" description="Disordered" evidence="1">
    <location>
        <begin position="126"/>
        <end position="152"/>
    </location>
</feature>
<dbReference type="PANTHER" id="PTHR18864:SF1">
    <property type="entry name" value="KINECTIN"/>
    <property type="match status" value="1"/>
</dbReference>
<evidence type="ECO:0000313" key="2">
    <source>
        <dbReference type="EMBL" id="KAG9340162.1"/>
    </source>
</evidence>